<accession>A0A2P2PWA8</accession>
<keyword evidence="1" id="KW-0472">Membrane</keyword>
<feature type="transmembrane region" description="Helical" evidence="1">
    <location>
        <begin position="20"/>
        <end position="46"/>
    </location>
</feature>
<organism evidence="2">
    <name type="scientific">Rhizophora mucronata</name>
    <name type="common">Asiatic mangrove</name>
    <dbReference type="NCBI Taxonomy" id="61149"/>
    <lineage>
        <taxon>Eukaryota</taxon>
        <taxon>Viridiplantae</taxon>
        <taxon>Streptophyta</taxon>
        <taxon>Embryophyta</taxon>
        <taxon>Tracheophyta</taxon>
        <taxon>Spermatophyta</taxon>
        <taxon>Magnoliopsida</taxon>
        <taxon>eudicotyledons</taxon>
        <taxon>Gunneridae</taxon>
        <taxon>Pentapetalae</taxon>
        <taxon>rosids</taxon>
        <taxon>fabids</taxon>
        <taxon>Malpighiales</taxon>
        <taxon>Rhizophoraceae</taxon>
        <taxon>Rhizophora</taxon>
    </lineage>
</organism>
<reference evidence="2" key="1">
    <citation type="submission" date="2018-02" db="EMBL/GenBank/DDBJ databases">
        <title>Rhizophora mucronata_Transcriptome.</title>
        <authorList>
            <person name="Meera S.P."/>
            <person name="Sreeshan A."/>
            <person name="Augustine A."/>
        </authorList>
    </citation>
    <scope>NUCLEOTIDE SEQUENCE</scope>
    <source>
        <tissue evidence="2">Leaf</tissue>
    </source>
</reference>
<sequence length="87" mass="10291">MLVSHKWQHAREVLVVSDSFYHSSAFHIVYCFETLIYGCTIWIWNIEYCITTMVNVPCMWGCFFAMHFLFHGPCLTRFCLLMAAFHS</sequence>
<keyword evidence="1" id="KW-0812">Transmembrane</keyword>
<feature type="transmembrane region" description="Helical" evidence="1">
    <location>
        <begin position="58"/>
        <end position="85"/>
    </location>
</feature>
<dbReference type="AlphaFoldDB" id="A0A2P2PWA8"/>
<evidence type="ECO:0000256" key="1">
    <source>
        <dbReference type="SAM" id="Phobius"/>
    </source>
</evidence>
<evidence type="ECO:0000313" key="2">
    <source>
        <dbReference type="EMBL" id="MBX59016.1"/>
    </source>
</evidence>
<proteinExistence type="predicted"/>
<dbReference type="EMBL" id="GGEC01078532">
    <property type="protein sequence ID" value="MBX59016.1"/>
    <property type="molecule type" value="Transcribed_RNA"/>
</dbReference>
<protein>
    <submittedName>
        <fullName evidence="2">Uncharacterized protein</fullName>
    </submittedName>
</protein>
<name>A0A2P2PWA8_RHIMU</name>
<keyword evidence="1" id="KW-1133">Transmembrane helix</keyword>